<proteinExistence type="inferred from homology"/>
<keyword evidence="6" id="KW-1185">Reference proteome</keyword>
<organism evidence="5 6">
    <name type="scientific">Gordonia hydrophobica</name>
    <dbReference type="NCBI Taxonomy" id="40516"/>
    <lineage>
        <taxon>Bacteria</taxon>
        <taxon>Bacillati</taxon>
        <taxon>Actinomycetota</taxon>
        <taxon>Actinomycetes</taxon>
        <taxon>Mycobacteriales</taxon>
        <taxon>Gordoniaceae</taxon>
        <taxon>Gordonia</taxon>
    </lineage>
</organism>
<dbReference type="InterPro" id="IPR025110">
    <property type="entry name" value="AMP-bd_C"/>
</dbReference>
<dbReference type="CDD" id="cd05936">
    <property type="entry name" value="FC-FACS_FadD_like"/>
    <property type="match status" value="1"/>
</dbReference>
<dbReference type="InterPro" id="IPR042099">
    <property type="entry name" value="ANL_N_sf"/>
</dbReference>
<sequence length="500" mass="52773">MANLSQNLVDAAAARPDHLALRCGDTTYSYAAFDDASARVATLLAEKGIVPGDRVGLMLPNVPEFAILFYGILRAGAVAVPMNPLLKSREIAFYLCNTSAKLILAASTFADEAKGGAEASGADCVVVDGQLQSAIAAAAPQAAPIDRDDVDTAVILHTSGTTGKPKGAELTHIGLHRNAEITVRTLIGAGTDDVLMGCLPLFHVFGLTCGLNAAVIAQASLTLIPRFEPLAVLDAIAADKVTIFLGVPTMYSALVASRRPSDDTSSLRVCVSGGAALPAQVITDFEAAFNAVILEGYGLSETSPVACFNHPDKERRPGTIGTPIEGVQMRVIDVNGKEAAVDEPGEIQIKGHNIMKGYWQLPDKTAEAIDADGWFSTGDVGTKDADGYYRIVDRTKDMIIRGGMNIYPREVEEVLYEHPAVAAAAVVGIPHESLGEDVGAAVALKPGAEVAEDDLRTFVKDRVAAYKYPRQIWFVEALPTGATGKIQKRDIVVPASVSEH</sequence>
<dbReference type="InterPro" id="IPR020845">
    <property type="entry name" value="AMP-binding_CS"/>
</dbReference>
<feature type="domain" description="AMP-dependent synthetase/ligase" evidence="3">
    <location>
        <begin position="10"/>
        <end position="359"/>
    </location>
</feature>
<name>A0ABZ2U0L1_9ACTN</name>
<gene>
    <name evidence="5" type="ORF">RVF87_19895</name>
</gene>
<dbReference type="Gene3D" id="3.30.300.30">
    <property type="match status" value="1"/>
</dbReference>
<dbReference type="Gene3D" id="3.40.50.12780">
    <property type="entry name" value="N-terminal domain of ligase-like"/>
    <property type="match status" value="1"/>
</dbReference>
<dbReference type="RefSeq" id="WP_066167916.1">
    <property type="nucleotide sequence ID" value="NZ_CP136137.1"/>
</dbReference>
<dbReference type="Pfam" id="PF13193">
    <property type="entry name" value="AMP-binding_C"/>
    <property type="match status" value="1"/>
</dbReference>
<dbReference type="PANTHER" id="PTHR43201">
    <property type="entry name" value="ACYL-COA SYNTHETASE"/>
    <property type="match status" value="1"/>
</dbReference>
<reference evidence="5 6" key="1">
    <citation type="journal article" date="2023" name="Virus Evol.">
        <title>Computational host range prediction-The good, the bad, and the ugly.</title>
        <authorList>
            <person name="Howell A.A."/>
            <person name="Versoza C.J."/>
            <person name="Pfeifer S.P."/>
        </authorList>
    </citation>
    <scope>NUCLEOTIDE SEQUENCE [LARGE SCALE GENOMIC DNA]</scope>
    <source>
        <strain evidence="5 6">1610/1b</strain>
    </source>
</reference>
<evidence type="ECO:0000259" key="4">
    <source>
        <dbReference type="Pfam" id="PF13193"/>
    </source>
</evidence>
<evidence type="ECO:0000259" key="3">
    <source>
        <dbReference type="Pfam" id="PF00501"/>
    </source>
</evidence>
<evidence type="ECO:0000256" key="2">
    <source>
        <dbReference type="ARBA" id="ARBA00022598"/>
    </source>
</evidence>
<protein>
    <submittedName>
        <fullName evidence="5">Long-chain fatty acid--CoA ligase</fullName>
    </submittedName>
</protein>
<dbReference type="GO" id="GO:0016874">
    <property type="term" value="F:ligase activity"/>
    <property type="evidence" value="ECO:0007669"/>
    <property type="project" value="UniProtKB-KW"/>
</dbReference>
<comment type="similarity">
    <text evidence="1">Belongs to the ATP-dependent AMP-binding enzyme family.</text>
</comment>
<evidence type="ECO:0000313" key="5">
    <source>
        <dbReference type="EMBL" id="WYY07234.1"/>
    </source>
</evidence>
<dbReference type="EMBL" id="CP136137">
    <property type="protein sequence ID" value="WYY07234.1"/>
    <property type="molecule type" value="Genomic_DNA"/>
</dbReference>
<feature type="domain" description="AMP-binding enzyme C-terminal" evidence="4">
    <location>
        <begin position="410"/>
        <end position="485"/>
    </location>
</feature>
<dbReference type="SUPFAM" id="SSF56801">
    <property type="entry name" value="Acetyl-CoA synthetase-like"/>
    <property type="match status" value="1"/>
</dbReference>
<dbReference type="InterPro" id="IPR045851">
    <property type="entry name" value="AMP-bd_C_sf"/>
</dbReference>
<dbReference type="PANTHER" id="PTHR43201:SF5">
    <property type="entry name" value="MEDIUM-CHAIN ACYL-COA LIGASE ACSF2, MITOCHONDRIAL"/>
    <property type="match status" value="1"/>
</dbReference>
<dbReference type="InterPro" id="IPR000873">
    <property type="entry name" value="AMP-dep_synth/lig_dom"/>
</dbReference>
<accession>A0ABZ2U0L1</accession>
<dbReference type="PROSITE" id="PS00455">
    <property type="entry name" value="AMP_BINDING"/>
    <property type="match status" value="1"/>
</dbReference>
<dbReference type="Pfam" id="PF00501">
    <property type="entry name" value="AMP-binding"/>
    <property type="match status" value="1"/>
</dbReference>
<keyword evidence="2 5" id="KW-0436">Ligase</keyword>
<evidence type="ECO:0000313" key="6">
    <source>
        <dbReference type="Proteomes" id="UP001479933"/>
    </source>
</evidence>
<evidence type="ECO:0000256" key="1">
    <source>
        <dbReference type="ARBA" id="ARBA00006432"/>
    </source>
</evidence>
<dbReference type="Proteomes" id="UP001479933">
    <property type="component" value="Chromosome"/>
</dbReference>